<reference evidence="1" key="1">
    <citation type="submission" date="2022-11" db="EMBL/GenBank/DDBJ databases">
        <title>beta-Carotene-producing bacterium, Jeongeuplla avenae sp. nov., alleviates the salt stress of Arabidopsis seedlings.</title>
        <authorList>
            <person name="Jiang L."/>
            <person name="Lee J."/>
        </authorList>
    </citation>
    <scope>NUCLEOTIDE SEQUENCE</scope>
    <source>
        <strain evidence="1">DY_R2A_6</strain>
    </source>
</reference>
<keyword evidence="1" id="KW-0489">Methyltransferase</keyword>
<gene>
    <name evidence="1" type="ORF">OXU80_14755</name>
</gene>
<keyword evidence="1" id="KW-0808">Transferase</keyword>
<evidence type="ECO:0000313" key="1">
    <source>
        <dbReference type="EMBL" id="WAJ26172.1"/>
    </source>
</evidence>
<protein>
    <submittedName>
        <fullName evidence="1">FkbM family methyltransferase</fullName>
    </submittedName>
</protein>
<organism evidence="1 2">
    <name type="scientific">Antarcticirhabdus aurantiaca</name>
    <dbReference type="NCBI Taxonomy" id="2606717"/>
    <lineage>
        <taxon>Bacteria</taxon>
        <taxon>Pseudomonadati</taxon>
        <taxon>Pseudomonadota</taxon>
        <taxon>Alphaproteobacteria</taxon>
        <taxon>Hyphomicrobiales</taxon>
        <taxon>Aurantimonadaceae</taxon>
        <taxon>Antarcticirhabdus</taxon>
    </lineage>
</organism>
<evidence type="ECO:0000313" key="2">
    <source>
        <dbReference type="Proteomes" id="UP001163223"/>
    </source>
</evidence>
<accession>A0ACD4NH81</accession>
<sequence>MKADVASTLGLWRSLLIYRGQPWRTLALRRFCRTLVRPGDLAFDVGAHVGSRARALAAAGARVVAIEPQPLFADYLARRVAGPRIAVLPVALGRTPGRATLNVSRRHPTVSTLSADWIGKVREAPGFSGVRWEGRTEVPVTTLDALIAEHGRPAFCKIDVEGLEAEILGGLSQPIPLLCFEILPAAADIAEACIRRLAGLGPYRFGFVPGERHRLGDEWLSADRMVARLPDIAAAGRSGDIYARLQ</sequence>
<dbReference type="Proteomes" id="UP001163223">
    <property type="component" value="Chromosome"/>
</dbReference>
<proteinExistence type="predicted"/>
<dbReference type="EMBL" id="CP113520">
    <property type="protein sequence ID" value="WAJ26172.1"/>
    <property type="molecule type" value="Genomic_DNA"/>
</dbReference>
<keyword evidence="2" id="KW-1185">Reference proteome</keyword>
<name>A0ACD4NH81_9HYPH</name>